<feature type="transmembrane region" description="Helical" evidence="8">
    <location>
        <begin position="180"/>
        <end position="205"/>
    </location>
</feature>
<keyword evidence="10" id="KW-1185">Reference proteome</keyword>
<dbReference type="Gene3D" id="1.50.10.150">
    <property type="entry name" value="Voltage-dependent anion channel"/>
    <property type="match status" value="1"/>
</dbReference>
<accession>A0ABR4P5Z5</accession>
<feature type="transmembrane region" description="Helical" evidence="8">
    <location>
        <begin position="138"/>
        <end position="160"/>
    </location>
</feature>
<reference evidence="9 10" key="1">
    <citation type="submission" date="2024-06" db="EMBL/GenBank/DDBJ databases">
        <title>Complete genome of Phlyctema vagabunda strain 19-DSS-EL-015.</title>
        <authorList>
            <person name="Fiorenzani C."/>
        </authorList>
    </citation>
    <scope>NUCLEOTIDE SEQUENCE [LARGE SCALE GENOMIC DNA]</scope>
    <source>
        <strain evidence="9 10">19-DSS-EL-015</strain>
    </source>
</reference>
<gene>
    <name evidence="9" type="ORF">PVAG01_10441</name>
</gene>
<dbReference type="InterPro" id="IPR051629">
    <property type="entry name" value="Sulfite_efflux_TDT"/>
</dbReference>
<evidence type="ECO:0000256" key="2">
    <source>
        <dbReference type="ARBA" id="ARBA00008566"/>
    </source>
</evidence>
<keyword evidence="4" id="KW-1003">Cell membrane</keyword>
<evidence type="ECO:0000313" key="9">
    <source>
        <dbReference type="EMBL" id="KAL3418725.1"/>
    </source>
</evidence>
<dbReference type="Proteomes" id="UP001629113">
    <property type="component" value="Unassembled WGS sequence"/>
</dbReference>
<proteinExistence type="inferred from homology"/>
<evidence type="ECO:0000256" key="6">
    <source>
        <dbReference type="ARBA" id="ARBA00022989"/>
    </source>
</evidence>
<keyword evidence="3" id="KW-0813">Transport</keyword>
<dbReference type="EMBL" id="JBFCZG010000009">
    <property type="protein sequence ID" value="KAL3418725.1"/>
    <property type="molecule type" value="Genomic_DNA"/>
</dbReference>
<protein>
    <submittedName>
        <fullName evidence="9">Sulfite transporter Ssu2</fullName>
    </submittedName>
</protein>
<dbReference type="InterPro" id="IPR038665">
    <property type="entry name" value="Voltage-dep_anion_channel_sf"/>
</dbReference>
<evidence type="ECO:0000256" key="4">
    <source>
        <dbReference type="ARBA" id="ARBA00022475"/>
    </source>
</evidence>
<feature type="transmembrane region" description="Helical" evidence="8">
    <location>
        <begin position="100"/>
        <end position="126"/>
    </location>
</feature>
<comment type="subcellular location">
    <subcellularLocation>
        <location evidence="1">Cell membrane</location>
        <topology evidence="1">Multi-pass membrane protein</topology>
    </subcellularLocation>
</comment>
<evidence type="ECO:0000256" key="8">
    <source>
        <dbReference type="SAM" id="Phobius"/>
    </source>
</evidence>
<feature type="transmembrane region" description="Helical" evidence="8">
    <location>
        <begin position="71"/>
        <end position="94"/>
    </location>
</feature>
<dbReference type="InterPro" id="IPR004695">
    <property type="entry name" value="SLAC1/Mae1/Ssu1/TehA"/>
</dbReference>
<keyword evidence="5 8" id="KW-0812">Transmembrane</keyword>
<comment type="similarity">
    <text evidence="2">Belongs to the tellurite-resistance/dicarboxylate transporter (TDT) family.</text>
</comment>
<organism evidence="9 10">
    <name type="scientific">Phlyctema vagabunda</name>
    <dbReference type="NCBI Taxonomy" id="108571"/>
    <lineage>
        <taxon>Eukaryota</taxon>
        <taxon>Fungi</taxon>
        <taxon>Dikarya</taxon>
        <taxon>Ascomycota</taxon>
        <taxon>Pezizomycotina</taxon>
        <taxon>Leotiomycetes</taxon>
        <taxon>Helotiales</taxon>
        <taxon>Dermateaceae</taxon>
        <taxon>Phlyctema</taxon>
    </lineage>
</organism>
<dbReference type="PANTHER" id="PTHR31686:SF1">
    <property type="entry name" value="SULFITE EFFLUX PUMP SSU1"/>
    <property type="match status" value="1"/>
</dbReference>
<evidence type="ECO:0000256" key="3">
    <source>
        <dbReference type="ARBA" id="ARBA00022448"/>
    </source>
</evidence>
<comment type="caution">
    <text evidence="9">The sequence shown here is derived from an EMBL/GenBank/DDBJ whole genome shotgun (WGS) entry which is preliminary data.</text>
</comment>
<name>A0ABR4P5Z5_9HELO</name>
<evidence type="ECO:0000313" key="10">
    <source>
        <dbReference type="Proteomes" id="UP001629113"/>
    </source>
</evidence>
<keyword evidence="7 8" id="KW-0472">Membrane</keyword>
<keyword evidence="6 8" id="KW-1133">Transmembrane helix</keyword>
<sequence length="208" mass="22513">MVFGHNGDWHILDLAAKSAIQQLMDLLGVGHDVLPQHLSVLPVLGPLDYPICHVPGSFHDHETELAKVTAAWLLPIVAPIVASGSGGIVAEVLLNPQHAVWTVTISYILWGTGFPLAMVVLVVYFHRLTIQGLHPKEMIVSVFLPLGPLGQGSFALLQLGKVCARVLPQTGNFEPDSGNMIHSFTIVIALIIWGYGLVWFFFAVASIT</sequence>
<evidence type="ECO:0000256" key="5">
    <source>
        <dbReference type="ARBA" id="ARBA00022692"/>
    </source>
</evidence>
<dbReference type="Pfam" id="PF03595">
    <property type="entry name" value="SLAC1"/>
    <property type="match status" value="1"/>
</dbReference>
<dbReference type="PANTHER" id="PTHR31686">
    <property type="match status" value="1"/>
</dbReference>
<evidence type="ECO:0000256" key="7">
    <source>
        <dbReference type="ARBA" id="ARBA00023136"/>
    </source>
</evidence>
<evidence type="ECO:0000256" key="1">
    <source>
        <dbReference type="ARBA" id="ARBA00004651"/>
    </source>
</evidence>